<dbReference type="PATRIC" id="fig|86662.25.peg.3215"/>
<dbReference type="SUPFAM" id="SSF53187">
    <property type="entry name" value="Zn-dependent exopeptidases"/>
    <property type="match status" value="1"/>
</dbReference>
<proteinExistence type="predicted"/>
<dbReference type="AlphaFoldDB" id="A0A1E8B5G2"/>
<feature type="compositionally biased region" description="Polar residues" evidence="1">
    <location>
        <begin position="153"/>
        <end position="162"/>
    </location>
</feature>
<name>A0A1E8B5G2_BACMY</name>
<protein>
    <submittedName>
        <fullName evidence="3">Stage II sporulation protein P</fullName>
    </submittedName>
</protein>
<gene>
    <name evidence="3" type="ORF">BWGOE8_31470</name>
</gene>
<organism evidence="3 4">
    <name type="scientific">Bacillus mycoides</name>
    <dbReference type="NCBI Taxonomy" id="1405"/>
    <lineage>
        <taxon>Bacteria</taxon>
        <taxon>Bacillati</taxon>
        <taxon>Bacillota</taxon>
        <taxon>Bacilli</taxon>
        <taxon>Bacillales</taxon>
        <taxon>Bacillaceae</taxon>
        <taxon>Bacillus</taxon>
        <taxon>Bacillus cereus group</taxon>
    </lineage>
</organism>
<feature type="transmembrane region" description="Helical" evidence="2">
    <location>
        <begin position="12"/>
        <end position="31"/>
    </location>
</feature>
<feature type="region of interest" description="Disordered" evidence="1">
    <location>
        <begin position="143"/>
        <end position="162"/>
    </location>
</feature>
<keyword evidence="2" id="KW-1133">Transmembrane helix</keyword>
<accession>A0A1E8B5G2</accession>
<sequence>MNKIKLKVLNLNYIMICILFTIICILTSFFISSNSNLFKSFYINQLLGTNSTKGLMYMIGSENHYFVEEFHKEKGQASLESFLLSISTNININDLRSLLSRELPNMNQFYSEILIAGEGTDYTNIPEESSIPLENIKNEGSAIGHQNSEKENNSTGKSSNLQNNSENKVFIYHTHSWESFIPLIPGATKPNDASSTNNEVNISFVGNYLKQKLEEKGIGVSHDTTNMRDFLRNKNLNWAQSYKGSRQIVQDILAKDKNIMFPIDLHRDDARKNITLKTINGKNYARLYFILGRNNPNYEKNKKIVTAINSYLDEKYYGLSRGIFIKDRTKGDGVYNQDLSPNALLIEMGGVDNTPEELYASVDALVEAFSHYYYDVAKINN</sequence>
<keyword evidence="2" id="KW-0812">Transmembrane</keyword>
<dbReference type="RefSeq" id="WP_070143935.1">
    <property type="nucleotide sequence ID" value="NZ_LXLT01000042.1"/>
</dbReference>
<evidence type="ECO:0000256" key="1">
    <source>
        <dbReference type="SAM" id="MobiDB-lite"/>
    </source>
</evidence>
<dbReference type="EMBL" id="LXLT01000042">
    <property type="protein sequence ID" value="OFD77279.1"/>
    <property type="molecule type" value="Genomic_DNA"/>
</dbReference>
<dbReference type="Proteomes" id="UP000175706">
    <property type="component" value="Unassembled WGS sequence"/>
</dbReference>
<dbReference type="NCBIfam" id="TIGR02867">
    <property type="entry name" value="spore_II_P"/>
    <property type="match status" value="1"/>
</dbReference>
<evidence type="ECO:0000256" key="2">
    <source>
        <dbReference type="SAM" id="Phobius"/>
    </source>
</evidence>
<dbReference type="InterPro" id="IPR010897">
    <property type="entry name" value="Spore_II_P"/>
</dbReference>
<dbReference type="Pfam" id="PF07454">
    <property type="entry name" value="SpoIIP"/>
    <property type="match status" value="1"/>
</dbReference>
<evidence type="ECO:0000313" key="4">
    <source>
        <dbReference type="Proteomes" id="UP000175706"/>
    </source>
</evidence>
<evidence type="ECO:0000313" key="3">
    <source>
        <dbReference type="EMBL" id="OFD77279.1"/>
    </source>
</evidence>
<reference evidence="3 4" key="1">
    <citation type="submission" date="2016-05" db="EMBL/GenBank/DDBJ databases">
        <title>Bacillus thuringiensis and Bacillus weihenstephanensis as novel biocontrol agents of wilt causing Verticillium species.</title>
        <authorList>
            <person name="Hollensteiner J."/>
            <person name="Wemheuer F."/>
            <person name="Harting R."/>
            <person name="Kolarzyk A."/>
            <person name="Diaz-Valerio S."/>
            <person name="Poehlein A."/>
            <person name="Brzuszkiewicz E."/>
            <person name="Nesemann K."/>
            <person name="Braus-Stromeyer S."/>
            <person name="Braus G."/>
            <person name="Daniel R."/>
            <person name="Liesegang H."/>
        </authorList>
    </citation>
    <scope>NUCLEOTIDE SEQUENCE [LARGE SCALE GENOMIC DNA]</scope>
    <source>
        <strain evidence="3 4">GOE8</strain>
    </source>
</reference>
<comment type="caution">
    <text evidence="3">The sequence shown here is derived from an EMBL/GenBank/DDBJ whole genome shotgun (WGS) entry which is preliminary data.</text>
</comment>
<keyword evidence="2" id="KW-0472">Membrane</keyword>